<sequence length="1545" mass="170638">MMRRSRISVRPNVKPTGRAPTASREASAENAQAFQSPADSAPSEGSEVTAEKLNTDPSIAAPEQTNEDASQSSSPSDQLEDTRRGEDASSKSSNALDSVSTSVTSGPQRRKRFTALPNLAKPRASQVSAKTPKSPIKSPVKPVTPIEPEKSTTNADIPAPVHNPRVPARRRPSGGSRPAKSQLIPPESLQKDGESQKNGGLLEVVVPLTVQEGGVGTISPPDTVSDVNENRPTPPTVEEMVVQQESDSGAPPDQSQTDLLKEKLKKLKSTSKIIKSLTAVNDPADMIRLAQARKLRELLKKEMVKDKEDKRKLKMGLKERKAPKDHTKMTMRDLIYYLPVSNPMKSFTEEEQKASETVLDDSPTPISSNTPDPPAVEEPVVEDADPEEDEERTEEAQEEDKEPLLVPRVKVAEDGSLIIDEESLTVQVLRANGPNPAEDRDPIFERGSTTTYSSFRKGTYTKPWSNGETEMFFLAISMVGTDFSMIGQLFPHRGRLEIKNKFKKEEKNNAWRIDKAFKEKRRLDLDFFKKLMEQILNDEEEKKNKSKEHFKLAKAKRKVRVAKRKGMDSSEDSDSDVVAGEKENEDLSNDGESDVTPKRRRGRAAKNTDRDIKRIYEEVDNPEDCENVTSDTQSPDDRLKDSESSKNINKSPSIKPALLKGRPQKLIPNISRRWGERRPKNNIQENRTSAKDEDPLKVPSASKEEKDKKQASVIIDLIDLDEEPDLSAVQEQIFNKPTRSGRIPKLSQHVIQAAAEEEEDEEEPSDPPTSSKVCVPSPGCRAKIKPGPRLKQGMQRRGKSRLVTLLASGAEEDDDEEREEAEGCILSQEDFPSNSEEENQAFVPMSLRPQDHFDSEVVETMEEDVIEFLDPEHMEVCKEINNEAAQTLLTIGNSAQMIQTSEMPCLSGHDIDVHEEIANEEVFTETAIMSDPSISCYSEMRSDVELSNSETQIPEPPTSIEEPIKSQNSMSHPGPVQQVSQDLASTFVPSSTRGRFAKPKPNIGLKSRRAPQQQISSELPADSVENSKSLTSAEQDEKQKASMQEIADELSDSSNIHPEVQQPGTVSDRREDAPERLTGGDSGSAVSLKRKDEDEITEEKIKEHEEAKSDPVLINSESESQSTLDEAPKPVRRNRGPKPKPNLTQASRKKHTQTQLNTPSLTTGITFTKSPEEGAVITTEPDVSQRATQQEVTLRLESTQAVKDISPVVSEDNSRPNTLVRLDEEQNITAPDEAFEDSSVKHSRCESKDASEESMFILSLTEIPPALQQGACLRTEPLPPTIEPGLHSHGQSVNESKEVSHLLLTDALVLVSEEEEKEGEEEDKSRRGQLKRKTPASTSQESTKSESQAEDCVVEVSESPVAEETDEHLEKKRKPPERTRRAETKPEQTDPTVISTSASSDNIPSSEESVQEESSQGTVGQVDITVKETDELASGSDSQTATQITPVATSGPLTRPGRKPKGFLSFISTKSTQGAPTRHRGSKPGVNTARPDRKQVASASANLGVKRALPTPASTTERSEEEPTSVSKYFFSDIFTEVDELEDMD</sequence>
<name>A0AC58I911_DANRE</name>
<dbReference type="RefSeq" id="XP_073790724.1">
    <property type="nucleotide sequence ID" value="XM_073934623.1"/>
</dbReference>
<evidence type="ECO:0000313" key="2">
    <source>
        <dbReference type="RefSeq" id="XP_073790724.1"/>
    </source>
</evidence>
<protein>
    <submittedName>
        <fullName evidence="2">Uncharacterized protein isoform X19</fullName>
    </submittedName>
</protein>
<keyword evidence="1" id="KW-1185">Reference proteome</keyword>
<proteinExistence type="predicted"/>
<organism evidence="1 2">
    <name type="scientific">Danio rerio</name>
    <name type="common">Zebrafish</name>
    <name type="synonym">Brachydanio rerio</name>
    <dbReference type="NCBI Taxonomy" id="7955"/>
    <lineage>
        <taxon>Eukaryota</taxon>
        <taxon>Metazoa</taxon>
        <taxon>Chordata</taxon>
        <taxon>Craniata</taxon>
        <taxon>Vertebrata</taxon>
        <taxon>Euteleostomi</taxon>
        <taxon>Actinopterygii</taxon>
        <taxon>Neopterygii</taxon>
        <taxon>Teleostei</taxon>
        <taxon>Ostariophysi</taxon>
        <taxon>Cypriniformes</taxon>
        <taxon>Danionidae</taxon>
        <taxon>Danioninae</taxon>
        <taxon>Danio</taxon>
    </lineage>
</organism>
<gene>
    <name evidence="2" type="primary">zgc:162472</name>
    <name evidence="2" type="synonym">im:7160152</name>
    <name evidence="2" type="synonym">wu:fc57d05</name>
</gene>
<evidence type="ECO:0000313" key="1">
    <source>
        <dbReference type="Proteomes" id="UP000000437"/>
    </source>
</evidence>
<reference evidence="2" key="1">
    <citation type="submission" date="2025-08" db="UniProtKB">
        <authorList>
            <consortium name="RefSeq"/>
        </authorList>
    </citation>
    <scope>IDENTIFICATION</scope>
    <source>
        <strain evidence="2">Tuebingen</strain>
        <tissue evidence="2">Fibroblasts and whole tissue</tissue>
    </source>
</reference>
<dbReference type="Proteomes" id="UP000000437">
    <property type="component" value="Chromosome 21"/>
</dbReference>
<accession>A0AC58I911</accession>